<evidence type="ECO:0000313" key="4">
    <source>
        <dbReference type="EMBL" id="TWT80255.1"/>
    </source>
</evidence>
<reference evidence="4 5" key="1">
    <citation type="submission" date="2019-02" db="EMBL/GenBank/DDBJ databases">
        <title>Deep-cultivation of Planctomycetes and their phenomic and genomic characterization uncovers novel biology.</title>
        <authorList>
            <person name="Wiegand S."/>
            <person name="Jogler M."/>
            <person name="Boedeker C."/>
            <person name="Pinto D."/>
            <person name="Vollmers J."/>
            <person name="Rivas-Marin E."/>
            <person name="Kohn T."/>
            <person name="Peeters S.H."/>
            <person name="Heuer A."/>
            <person name="Rast P."/>
            <person name="Oberbeckmann S."/>
            <person name="Bunk B."/>
            <person name="Jeske O."/>
            <person name="Meyerdierks A."/>
            <person name="Storesund J.E."/>
            <person name="Kallscheuer N."/>
            <person name="Luecker S."/>
            <person name="Lage O.M."/>
            <person name="Pohl T."/>
            <person name="Merkel B.J."/>
            <person name="Hornburger P."/>
            <person name="Mueller R.-W."/>
            <person name="Bruemmer F."/>
            <person name="Labrenz M."/>
            <person name="Spormann A.M."/>
            <person name="Op Den Camp H."/>
            <person name="Overmann J."/>
            <person name="Amann R."/>
            <person name="Jetten M.S.M."/>
            <person name="Mascher T."/>
            <person name="Medema M.H."/>
            <person name="Devos D.P."/>
            <person name="Kaster A.-K."/>
            <person name="Ovreas L."/>
            <person name="Rohde M."/>
            <person name="Galperin M.Y."/>
            <person name="Jogler C."/>
        </authorList>
    </citation>
    <scope>NUCLEOTIDE SEQUENCE [LARGE SCALE GENOMIC DNA]</scope>
    <source>
        <strain evidence="4 5">CA13</strain>
    </source>
</reference>
<evidence type="ECO:0000313" key="5">
    <source>
        <dbReference type="Proteomes" id="UP000315010"/>
    </source>
</evidence>
<keyword evidence="5" id="KW-1185">Reference proteome</keyword>
<dbReference type="AlphaFoldDB" id="A0A5C5YYX2"/>
<dbReference type="InterPro" id="IPR017853">
    <property type="entry name" value="GH"/>
</dbReference>
<dbReference type="Pfam" id="PF16586">
    <property type="entry name" value="DUF5060"/>
    <property type="match status" value="1"/>
</dbReference>
<dbReference type="RefSeq" id="WP_146395312.1">
    <property type="nucleotide sequence ID" value="NZ_SJPJ01000001.1"/>
</dbReference>
<keyword evidence="1" id="KW-0732">Signal</keyword>
<protein>
    <submittedName>
        <fullName evidence="4">Putative endoglucanase</fullName>
    </submittedName>
</protein>
<dbReference type="PANTHER" id="PTHR37836:SF2">
    <property type="entry name" value="DUF4038 DOMAIN-CONTAINING PROTEIN"/>
    <property type="match status" value="1"/>
</dbReference>
<dbReference type="InterPro" id="IPR013783">
    <property type="entry name" value="Ig-like_fold"/>
</dbReference>
<dbReference type="Gene3D" id="2.60.40.10">
    <property type="entry name" value="Immunoglobulins"/>
    <property type="match status" value="1"/>
</dbReference>
<dbReference type="OrthoDB" id="127163at2"/>
<dbReference type="PANTHER" id="PTHR37836">
    <property type="entry name" value="LMO1036 PROTEIN"/>
    <property type="match status" value="1"/>
</dbReference>
<dbReference type="Proteomes" id="UP000315010">
    <property type="component" value="Unassembled WGS sequence"/>
</dbReference>
<gene>
    <name evidence="4" type="ORF">CA13_16680</name>
</gene>
<feature type="chain" id="PRO_5022728495" evidence="1">
    <location>
        <begin position="24"/>
        <end position="552"/>
    </location>
</feature>
<organism evidence="4 5">
    <name type="scientific">Novipirellula herctigrandis</name>
    <dbReference type="NCBI Taxonomy" id="2527986"/>
    <lineage>
        <taxon>Bacteria</taxon>
        <taxon>Pseudomonadati</taxon>
        <taxon>Planctomycetota</taxon>
        <taxon>Planctomycetia</taxon>
        <taxon>Pirellulales</taxon>
        <taxon>Pirellulaceae</taxon>
        <taxon>Novipirellula</taxon>
    </lineage>
</organism>
<sequence precursor="true">MKRLFAFITILLTASAILLPCIAADQVNHNAEVETVARQWDTIDICFQAKSLSAQPVDAEFSALLQDDTGKQIEVPGFYNGDHDYLIRFTPSKTGRWSYVTRSTQPDLNGKKGVFIVESARAGRRGAVVIDPASPREFRYENGDSYYPIAFELDWLFALDSENAGDIPKTRMLVDTVADGGFNQVVMNVFADDVDWPKDEALPTEYEYGSPKVFPFAGTNSDPDHSQLNIEYFKRLDRVIEYLDEREIAAHLMIYVWNKNVSWPKANSDEDNRYFDYVVRRYQAYPNLIWDISKEALGYGHNDVNYISQRIERLRKLDSHHRLVSVHDWGYCKRFPEKVDFMSVQIWSSELYSRMQKIRAESPTMPVLNIEHGGYEEGPYAVFTGCYISPEVCLERAYQCVFAGTYPTHYWQDAAWNVIIPNIQELDPANRPRLDYYRHLRSLVERYDMGRLRAEQKHSNSGFCMHNNDDLFIYYVPKENVSIGIKLPKKNNGRKMIGTWFDPFTGTFSEPIVETNSGWPGFDKPDGDRFAILIVQVQPNPEDSAFDEKQNR</sequence>
<dbReference type="InterPro" id="IPR025277">
    <property type="entry name" value="Apiosidase-like_cat_dom"/>
</dbReference>
<dbReference type="EMBL" id="SJPJ01000001">
    <property type="protein sequence ID" value="TWT80255.1"/>
    <property type="molecule type" value="Genomic_DNA"/>
</dbReference>
<name>A0A5C5YYX2_9BACT</name>
<evidence type="ECO:0000256" key="1">
    <source>
        <dbReference type="SAM" id="SignalP"/>
    </source>
</evidence>
<dbReference type="InterPro" id="IPR032260">
    <property type="entry name" value="DUF5060"/>
</dbReference>
<dbReference type="Gene3D" id="3.20.20.80">
    <property type="entry name" value="Glycosidases"/>
    <property type="match status" value="1"/>
</dbReference>
<dbReference type="Pfam" id="PF13204">
    <property type="entry name" value="Apiosidase"/>
    <property type="match status" value="1"/>
</dbReference>
<feature type="domain" description="Apiosidase-like catalytic" evidence="2">
    <location>
        <begin position="172"/>
        <end position="422"/>
    </location>
</feature>
<accession>A0A5C5YYX2</accession>
<dbReference type="SUPFAM" id="SSF51445">
    <property type="entry name" value="(Trans)glycosidases"/>
    <property type="match status" value="1"/>
</dbReference>
<proteinExistence type="predicted"/>
<comment type="caution">
    <text evidence="4">The sequence shown here is derived from an EMBL/GenBank/DDBJ whole genome shotgun (WGS) entry which is preliminary data.</text>
</comment>
<feature type="signal peptide" evidence="1">
    <location>
        <begin position="1"/>
        <end position="23"/>
    </location>
</feature>
<evidence type="ECO:0000259" key="3">
    <source>
        <dbReference type="Pfam" id="PF16586"/>
    </source>
</evidence>
<feature type="domain" description="DUF5060" evidence="3">
    <location>
        <begin position="38"/>
        <end position="103"/>
    </location>
</feature>
<evidence type="ECO:0000259" key="2">
    <source>
        <dbReference type="Pfam" id="PF13204"/>
    </source>
</evidence>